<evidence type="ECO:0000313" key="2">
    <source>
        <dbReference type="EMBL" id="MBB6455348.1"/>
    </source>
</evidence>
<dbReference type="CDD" id="cd04301">
    <property type="entry name" value="NAT_SF"/>
    <property type="match status" value="1"/>
</dbReference>
<dbReference type="Proteomes" id="UP000581688">
    <property type="component" value="Unassembled WGS sequence"/>
</dbReference>
<dbReference type="InterPro" id="IPR051531">
    <property type="entry name" value="N-acetyltransferase"/>
</dbReference>
<comment type="caution">
    <text evidence="2">The sequence shown here is derived from an EMBL/GenBank/DDBJ whole genome shotgun (WGS) entry which is preliminary data.</text>
</comment>
<gene>
    <name evidence="2" type="ORF">HNQ94_003848</name>
</gene>
<evidence type="ECO:0000259" key="1">
    <source>
        <dbReference type="PROSITE" id="PS51186"/>
    </source>
</evidence>
<sequence length="151" mass="17030">MEIETNRLTLKAVTPEIVDIFSGNYELGDHISFYLSQLQNDPSMLGWGVWFVVDKESNTVIGDIGFKGKPNDHHTVDIGYGVHPTYQGKGIATEAVRGLIDWAFQQNVEIVTADCLQDNIPSIKVLEKIGMTKTKTHDDMFYWEIKKIPTT</sequence>
<proteinExistence type="predicted"/>
<keyword evidence="2" id="KW-0808">Transferase</keyword>
<keyword evidence="3" id="KW-1185">Reference proteome</keyword>
<dbReference type="EMBL" id="JACHGH010000019">
    <property type="protein sequence ID" value="MBB6455348.1"/>
    <property type="molecule type" value="Genomic_DNA"/>
</dbReference>
<dbReference type="RefSeq" id="WP_174497897.1">
    <property type="nucleotide sequence ID" value="NZ_CADDWK010000022.1"/>
</dbReference>
<dbReference type="GO" id="GO:0008999">
    <property type="term" value="F:protein-N-terminal-alanine acetyltransferase activity"/>
    <property type="evidence" value="ECO:0007669"/>
    <property type="project" value="UniProtKB-EC"/>
</dbReference>
<feature type="domain" description="N-acetyltransferase" evidence="1">
    <location>
        <begin position="1"/>
        <end position="149"/>
    </location>
</feature>
<dbReference type="PANTHER" id="PTHR43792:SF13">
    <property type="entry name" value="ACETYLTRANSFERASE"/>
    <property type="match status" value="1"/>
</dbReference>
<dbReference type="PANTHER" id="PTHR43792">
    <property type="entry name" value="GNAT FAMILY, PUTATIVE (AFU_ORTHOLOGUE AFUA_3G00765)-RELATED-RELATED"/>
    <property type="match status" value="1"/>
</dbReference>
<reference evidence="2 3" key="1">
    <citation type="submission" date="2020-08" db="EMBL/GenBank/DDBJ databases">
        <title>Genomic Encyclopedia of Type Strains, Phase IV (KMG-IV): sequencing the most valuable type-strain genomes for metagenomic binning, comparative biology and taxonomic classification.</title>
        <authorList>
            <person name="Goeker M."/>
        </authorList>
    </citation>
    <scope>NUCLEOTIDE SEQUENCE [LARGE SCALE GENOMIC DNA]</scope>
    <source>
        <strain evidence="2 3">DSM 19612</strain>
    </source>
</reference>
<dbReference type="InterPro" id="IPR000182">
    <property type="entry name" value="GNAT_dom"/>
</dbReference>
<accession>A0A841QA94</accession>
<protein>
    <submittedName>
        <fullName evidence="2">Ribosomal-protein-alanine N-acetyltransferase</fullName>
        <ecNumber evidence="2">2.3.1.267</ecNumber>
    </submittedName>
</protein>
<dbReference type="Gene3D" id="3.40.630.30">
    <property type="match status" value="1"/>
</dbReference>
<dbReference type="InterPro" id="IPR016181">
    <property type="entry name" value="Acyl_CoA_acyltransferase"/>
</dbReference>
<evidence type="ECO:0000313" key="3">
    <source>
        <dbReference type="Proteomes" id="UP000581688"/>
    </source>
</evidence>
<dbReference type="AlphaFoldDB" id="A0A841QA94"/>
<dbReference type="PROSITE" id="PS51186">
    <property type="entry name" value="GNAT"/>
    <property type="match status" value="1"/>
</dbReference>
<keyword evidence="2" id="KW-0012">Acyltransferase</keyword>
<dbReference type="Pfam" id="PF13302">
    <property type="entry name" value="Acetyltransf_3"/>
    <property type="match status" value="1"/>
</dbReference>
<name>A0A841QA94_9BACI</name>
<dbReference type="EC" id="2.3.1.267" evidence="2"/>
<organism evidence="2 3">
    <name type="scientific">Salirhabdus euzebyi</name>
    <dbReference type="NCBI Taxonomy" id="394506"/>
    <lineage>
        <taxon>Bacteria</taxon>
        <taxon>Bacillati</taxon>
        <taxon>Bacillota</taxon>
        <taxon>Bacilli</taxon>
        <taxon>Bacillales</taxon>
        <taxon>Bacillaceae</taxon>
        <taxon>Salirhabdus</taxon>
    </lineage>
</organism>
<dbReference type="SUPFAM" id="SSF55729">
    <property type="entry name" value="Acyl-CoA N-acyltransferases (Nat)"/>
    <property type="match status" value="1"/>
</dbReference>